<keyword evidence="4" id="KW-1185">Reference proteome</keyword>
<sequence>MGFDLAIPCFVMLLTCILHTAIVAFHRRSHHSVPLKHGYYEPCLGIRGMGIIIAMRHRIGILTMGACSTACNGGPAPVVGALIRARLIADFVVEVGASQREGYAARGSYSVLGVSSGGDVLGASKEGPVISNGESREAGRGLDGASGEGTTVVVPNTGRGGKRGRF</sequence>
<evidence type="ECO:0000313" key="3">
    <source>
        <dbReference type="EMBL" id="KAJ7691370.1"/>
    </source>
</evidence>
<evidence type="ECO:0000256" key="1">
    <source>
        <dbReference type="SAM" id="MobiDB-lite"/>
    </source>
</evidence>
<keyword evidence="2" id="KW-0472">Membrane</keyword>
<dbReference type="AlphaFoldDB" id="A0AAD7DJ20"/>
<feature type="transmembrane region" description="Helical" evidence="2">
    <location>
        <begin position="6"/>
        <end position="26"/>
    </location>
</feature>
<gene>
    <name evidence="3" type="ORF">B0H17DRAFT_1286972</name>
</gene>
<feature type="region of interest" description="Disordered" evidence="1">
    <location>
        <begin position="125"/>
        <end position="166"/>
    </location>
</feature>
<comment type="caution">
    <text evidence="3">The sequence shown here is derived from an EMBL/GenBank/DDBJ whole genome shotgun (WGS) entry which is preliminary data.</text>
</comment>
<reference evidence="3" key="1">
    <citation type="submission" date="2023-03" db="EMBL/GenBank/DDBJ databases">
        <title>Massive genome expansion in bonnet fungi (Mycena s.s.) driven by repeated elements and novel gene families across ecological guilds.</title>
        <authorList>
            <consortium name="Lawrence Berkeley National Laboratory"/>
            <person name="Harder C.B."/>
            <person name="Miyauchi S."/>
            <person name="Viragh M."/>
            <person name="Kuo A."/>
            <person name="Thoen E."/>
            <person name="Andreopoulos B."/>
            <person name="Lu D."/>
            <person name="Skrede I."/>
            <person name="Drula E."/>
            <person name="Henrissat B."/>
            <person name="Morin E."/>
            <person name="Kohler A."/>
            <person name="Barry K."/>
            <person name="LaButti K."/>
            <person name="Morin E."/>
            <person name="Salamov A."/>
            <person name="Lipzen A."/>
            <person name="Mereny Z."/>
            <person name="Hegedus B."/>
            <person name="Baldrian P."/>
            <person name="Stursova M."/>
            <person name="Weitz H."/>
            <person name="Taylor A."/>
            <person name="Grigoriev I.V."/>
            <person name="Nagy L.G."/>
            <person name="Martin F."/>
            <person name="Kauserud H."/>
        </authorList>
    </citation>
    <scope>NUCLEOTIDE SEQUENCE</scope>
    <source>
        <strain evidence="3">CBHHK067</strain>
    </source>
</reference>
<organism evidence="3 4">
    <name type="scientific">Mycena rosella</name>
    <name type="common">Pink bonnet</name>
    <name type="synonym">Agaricus rosellus</name>
    <dbReference type="NCBI Taxonomy" id="1033263"/>
    <lineage>
        <taxon>Eukaryota</taxon>
        <taxon>Fungi</taxon>
        <taxon>Dikarya</taxon>
        <taxon>Basidiomycota</taxon>
        <taxon>Agaricomycotina</taxon>
        <taxon>Agaricomycetes</taxon>
        <taxon>Agaricomycetidae</taxon>
        <taxon>Agaricales</taxon>
        <taxon>Marasmiineae</taxon>
        <taxon>Mycenaceae</taxon>
        <taxon>Mycena</taxon>
    </lineage>
</organism>
<evidence type="ECO:0000256" key="2">
    <source>
        <dbReference type="SAM" id="Phobius"/>
    </source>
</evidence>
<keyword evidence="2" id="KW-0812">Transmembrane</keyword>
<protein>
    <submittedName>
        <fullName evidence="3">Uncharacterized protein</fullName>
    </submittedName>
</protein>
<name>A0AAD7DJ20_MYCRO</name>
<evidence type="ECO:0000313" key="4">
    <source>
        <dbReference type="Proteomes" id="UP001221757"/>
    </source>
</evidence>
<accession>A0AAD7DJ20</accession>
<proteinExistence type="predicted"/>
<keyword evidence="2" id="KW-1133">Transmembrane helix</keyword>
<dbReference type="EMBL" id="JARKIE010000059">
    <property type="protein sequence ID" value="KAJ7691370.1"/>
    <property type="molecule type" value="Genomic_DNA"/>
</dbReference>
<dbReference type="Proteomes" id="UP001221757">
    <property type="component" value="Unassembled WGS sequence"/>
</dbReference>